<dbReference type="RefSeq" id="WP_117300782.1">
    <property type="nucleotide sequence ID" value="NZ_QVQT02000004.1"/>
</dbReference>
<organism evidence="1 2">
    <name type="scientific">Paracidobacterium acidisoli</name>
    <dbReference type="NCBI Taxonomy" id="2303751"/>
    <lineage>
        <taxon>Bacteria</taxon>
        <taxon>Pseudomonadati</taxon>
        <taxon>Acidobacteriota</taxon>
        <taxon>Terriglobia</taxon>
        <taxon>Terriglobales</taxon>
        <taxon>Acidobacteriaceae</taxon>
        <taxon>Paracidobacterium</taxon>
    </lineage>
</organism>
<reference evidence="1 2" key="1">
    <citation type="submission" date="2018-08" db="EMBL/GenBank/DDBJ databases">
        <title>Acidipila sp. 4G-K13, an acidobacterium isolated from forest soil.</title>
        <authorList>
            <person name="Gao Z.-H."/>
            <person name="Qiu L.-H."/>
        </authorList>
    </citation>
    <scope>NUCLEOTIDE SEQUENCE [LARGE SCALE GENOMIC DNA]</scope>
    <source>
        <strain evidence="1 2">4G-K13</strain>
    </source>
</reference>
<gene>
    <name evidence="1" type="ORF">D0Y96_13670</name>
</gene>
<proteinExistence type="predicted"/>
<name>A0A372INB6_9BACT</name>
<comment type="caution">
    <text evidence="1">The sequence shown here is derived from an EMBL/GenBank/DDBJ whole genome shotgun (WGS) entry which is preliminary data.</text>
</comment>
<sequence>MLSAGRVEKFSASELNDLRTGLMQSGLDSRQATQLLAVFLAGRGYGVNNDLAHEAVLQIEMSGCSLDCMQYELEKVALVM</sequence>
<evidence type="ECO:0000313" key="1">
    <source>
        <dbReference type="EMBL" id="RFU16427.1"/>
    </source>
</evidence>
<evidence type="ECO:0000313" key="2">
    <source>
        <dbReference type="Proteomes" id="UP000264702"/>
    </source>
</evidence>
<dbReference type="EMBL" id="QVQT01000004">
    <property type="protein sequence ID" value="RFU16427.1"/>
    <property type="molecule type" value="Genomic_DNA"/>
</dbReference>
<protein>
    <submittedName>
        <fullName evidence="1">Uncharacterized protein</fullName>
    </submittedName>
</protein>
<dbReference type="AlphaFoldDB" id="A0A372INB6"/>
<dbReference type="Proteomes" id="UP000264702">
    <property type="component" value="Unassembled WGS sequence"/>
</dbReference>
<accession>A0A372INB6</accession>
<keyword evidence="2" id="KW-1185">Reference proteome</keyword>
<dbReference type="OrthoDB" id="121471at2"/>